<gene>
    <name evidence="2" type="ORF">CIAN88_02080</name>
</gene>
<sequence length="188" mass="21215">MANKAVNKKKKGMNGEELAGMHIYKDDHNRYVYYNVFDHVGYILNDIPKYKTYSSRFIVGLIGGILAYSFDLGALLSIIIGVAAYALMEVKFRLFLKKQTQIPNFKPKERPPRLLTAASEETKKIYMKIAAYLLFGILIILLPFSEGGYDDLMKAMCIALGILAIGVSLFQVRALFYKKANPSLTDKK</sequence>
<dbReference type="RefSeq" id="WP_044903738.1">
    <property type="nucleotide sequence ID" value="NZ_JAHOLM010000031.1"/>
</dbReference>
<keyword evidence="1" id="KW-0472">Membrane</keyword>
<keyword evidence="1" id="KW-0812">Transmembrane</keyword>
<evidence type="ECO:0000313" key="3">
    <source>
        <dbReference type="Proteomes" id="UP000030008"/>
    </source>
</evidence>
<protein>
    <submittedName>
        <fullName evidence="2">Uncharacterized protein</fullName>
    </submittedName>
</protein>
<keyword evidence="1" id="KW-1133">Transmembrane helix</keyword>
<feature type="transmembrane region" description="Helical" evidence="1">
    <location>
        <begin position="156"/>
        <end position="176"/>
    </location>
</feature>
<proteinExistence type="predicted"/>
<comment type="caution">
    <text evidence="2">The sequence shown here is derived from an EMBL/GenBank/DDBJ whole genome shotgun (WGS) entry which is preliminary data.</text>
</comment>
<evidence type="ECO:0000313" key="2">
    <source>
        <dbReference type="EMBL" id="KGJ54757.1"/>
    </source>
</evidence>
<dbReference type="AlphaFoldDB" id="A0A099IC64"/>
<feature type="transmembrane region" description="Helical" evidence="1">
    <location>
        <begin position="125"/>
        <end position="144"/>
    </location>
</feature>
<accession>A0A099IC64</accession>
<name>A0A099IC64_CLOIN</name>
<reference evidence="2 3" key="1">
    <citation type="submission" date="2014-08" db="EMBL/GenBank/DDBJ databases">
        <title>Clostridium innocuum, an unnegligible vancomycin-resistant pathogen causing extra-intestinal infections.</title>
        <authorList>
            <person name="Feng Y."/>
            <person name="Chiu C.-H."/>
        </authorList>
    </citation>
    <scope>NUCLEOTIDE SEQUENCE [LARGE SCALE GENOMIC DNA]</scope>
    <source>
        <strain evidence="2 3">AN88</strain>
    </source>
</reference>
<feature type="transmembrane region" description="Helical" evidence="1">
    <location>
        <begin position="57"/>
        <end position="88"/>
    </location>
</feature>
<evidence type="ECO:0000256" key="1">
    <source>
        <dbReference type="SAM" id="Phobius"/>
    </source>
</evidence>
<dbReference type="EMBL" id="JQIF01000009">
    <property type="protein sequence ID" value="KGJ54757.1"/>
    <property type="molecule type" value="Genomic_DNA"/>
</dbReference>
<dbReference type="Proteomes" id="UP000030008">
    <property type="component" value="Unassembled WGS sequence"/>
</dbReference>
<organism evidence="2 3">
    <name type="scientific">Clostridium innocuum</name>
    <dbReference type="NCBI Taxonomy" id="1522"/>
    <lineage>
        <taxon>Bacteria</taxon>
        <taxon>Bacillati</taxon>
        <taxon>Bacillota</taxon>
        <taxon>Clostridia</taxon>
        <taxon>Eubacteriales</taxon>
        <taxon>Clostridiaceae</taxon>
        <taxon>Clostridium</taxon>
    </lineage>
</organism>